<keyword evidence="4" id="KW-1185">Reference proteome</keyword>
<dbReference type="EMBL" id="JANYMP010000041">
    <property type="protein sequence ID" value="MCS7484116.1"/>
    <property type="molecule type" value="Genomic_DNA"/>
</dbReference>
<dbReference type="AlphaFoldDB" id="A0A9X2VWE6"/>
<dbReference type="InterPro" id="IPR036291">
    <property type="entry name" value="NAD(P)-bd_dom_sf"/>
</dbReference>
<dbReference type="InterPro" id="IPR020904">
    <property type="entry name" value="Sc_DH/Rdtase_CS"/>
</dbReference>
<evidence type="ECO:0000256" key="2">
    <source>
        <dbReference type="ARBA" id="ARBA00023002"/>
    </source>
</evidence>
<dbReference type="Proteomes" id="UP001141259">
    <property type="component" value="Unassembled WGS sequence"/>
</dbReference>
<accession>A0A9X2VWE6</accession>
<comment type="caution">
    <text evidence="3">The sequence shown here is derived from an EMBL/GenBank/DDBJ whole genome shotgun (WGS) entry which is preliminary data.</text>
</comment>
<dbReference type="PANTHER" id="PTHR42879:SF2">
    <property type="entry name" value="3-OXOACYL-[ACYL-CARRIER-PROTEIN] REDUCTASE FABG"/>
    <property type="match status" value="1"/>
</dbReference>
<proteinExistence type="inferred from homology"/>
<reference evidence="3" key="1">
    <citation type="submission" date="2022-08" db="EMBL/GenBank/DDBJ databases">
        <authorList>
            <person name="Tistechok S."/>
            <person name="Samborskyy M."/>
            <person name="Roman I."/>
        </authorList>
    </citation>
    <scope>NUCLEOTIDE SEQUENCE</scope>
    <source>
        <strain evidence="3">DSM 103496</strain>
    </source>
</reference>
<dbReference type="RefSeq" id="WP_259629570.1">
    <property type="nucleotide sequence ID" value="NZ_JANYMP010000041.1"/>
</dbReference>
<dbReference type="CDD" id="cd05233">
    <property type="entry name" value="SDR_c"/>
    <property type="match status" value="1"/>
</dbReference>
<organism evidence="3 4">
    <name type="scientific">Umezawaea endophytica</name>
    <dbReference type="NCBI Taxonomy" id="1654476"/>
    <lineage>
        <taxon>Bacteria</taxon>
        <taxon>Bacillati</taxon>
        <taxon>Actinomycetota</taxon>
        <taxon>Actinomycetes</taxon>
        <taxon>Pseudonocardiales</taxon>
        <taxon>Pseudonocardiaceae</taxon>
        <taxon>Umezawaea</taxon>
    </lineage>
</organism>
<gene>
    <name evidence="3" type="ORF">NZH93_45400</name>
</gene>
<dbReference type="PRINTS" id="PR00080">
    <property type="entry name" value="SDRFAMILY"/>
</dbReference>
<sequence>MKLDLIGKRVVVTGGTKGIGRRVVTGFAEAGASVLTCYRGDEAAASSLLLELKEIGGDHHVVRADMSVRADVDDLVAEAGEHFGGIDALVSNAAVVSHHPVAELTDEVWQHTLTTNLTGPFTLVRSALPLLTAGSSITLIGSRVAQAGMPSAAHYVASKAGLNGLVRALCKELGPAGIRANLVAPGIIETEATAALPAERRCAYEAKSSLGRLGSVDEIAGAVLFLASDLAGYITGETLNVDGGV</sequence>
<evidence type="ECO:0000313" key="3">
    <source>
        <dbReference type="EMBL" id="MCS7484116.1"/>
    </source>
</evidence>
<dbReference type="PRINTS" id="PR00081">
    <property type="entry name" value="GDHRDH"/>
</dbReference>
<dbReference type="PROSITE" id="PS00061">
    <property type="entry name" value="ADH_SHORT"/>
    <property type="match status" value="1"/>
</dbReference>
<dbReference type="PANTHER" id="PTHR42879">
    <property type="entry name" value="3-OXOACYL-(ACYL-CARRIER-PROTEIN) REDUCTASE"/>
    <property type="match status" value="1"/>
</dbReference>
<dbReference type="FunFam" id="3.40.50.720:FF:000084">
    <property type="entry name" value="Short-chain dehydrogenase reductase"/>
    <property type="match status" value="1"/>
</dbReference>
<protein>
    <submittedName>
        <fullName evidence="3">SDR family oxidoreductase</fullName>
    </submittedName>
</protein>
<dbReference type="GO" id="GO:0032787">
    <property type="term" value="P:monocarboxylic acid metabolic process"/>
    <property type="evidence" value="ECO:0007669"/>
    <property type="project" value="UniProtKB-ARBA"/>
</dbReference>
<dbReference type="InterPro" id="IPR050259">
    <property type="entry name" value="SDR"/>
</dbReference>
<keyword evidence="2" id="KW-0560">Oxidoreductase</keyword>
<evidence type="ECO:0000313" key="4">
    <source>
        <dbReference type="Proteomes" id="UP001141259"/>
    </source>
</evidence>
<dbReference type="InterPro" id="IPR002347">
    <property type="entry name" value="SDR_fam"/>
</dbReference>
<dbReference type="GO" id="GO:0016491">
    <property type="term" value="F:oxidoreductase activity"/>
    <property type="evidence" value="ECO:0007669"/>
    <property type="project" value="UniProtKB-KW"/>
</dbReference>
<name>A0A9X2VWE6_9PSEU</name>
<dbReference type="Gene3D" id="3.40.50.720">
    <property type="entry name" value="NAD(P)-binding Rossmann-like Domain"/>
    <property type="match status" value="1"/>
</dbReference>
<comment type="similarity">
    <text evidence="1">Belongs to the short-chain dehydrogenases/reductases (SDR) family.</text>
</comment>
<dbReference type="Pfam" id="PF13561">
    <property type="entry name" value="adh_short_C2"/>
    <property type="match status" value="1"/>
</dbReference>
<dbReference type="SUPFAM" id="SSF51735">
    <property type="entry name" value="NAD(P)-binding Rossmann-fold domains"/>
    <property type="match status" value="1"/>
</dbReference>
<evidence type="ECO:0000256" key="1">
    <source>
        <dbReference type="ARBA" id="ARBA00006484"/>
    </source>
</evidence>